<dbReference type="PROSITE" id="PS00671">
    <property type="entry name" value="D_2_HYDROXYACID_DH_3"/>
    <property type="match status" value="1"/>
</dbReference>
<dbReference type="GO" id="GO:0051287">
    <property type="term" value="F:NAD binding"/>
    <property type="evidence" value="ECO:0007669"/>
    <property type="project" value="InterPro"/>
</dbReference>
<dbReference type="GO" id="GO:0016616">
    <property type="term" value="F:oxidoreductase activity, acting on the CH-OH group of donors, NAD or NADP as acceptor"/>
    <property type="evidence" value="ECO:0007669"/>
    <property type="project" value="InterPro"/>
</dbReference>
<evidence type="ECO:0000256" key="2">
    <source>
        <dbReference type="ARBA" id="ARBA00023002"/>
    </source>
</evidence>
<protein>
    <submittedName>
        <fullName evidence="7">Putative glycerate dehydrogenase</fullName>
    </submittedName>
</protein>
<dbReference type="PANTHER" id="PTHR43761">
    <property type="entry name" value="D-ISOMER SPECIFIC 2-HYDROXYACID DEHYDROGENASE FAMILY PROTEIN (AFU_ORTHOLOGUE AFUA_1G13630)"/>
    <property type="match status" value="1"/>
</dbReference>
<evidence type="ECO:0000256" key="1">
    <source>
        <dbReference type="ARBA" id="ARBA00005854"/>
    </source>
</evidence>
<evidence type="ECO:0000313" key="7">
    <source>
        <dbReference type="EMBL" id="KXA31999.1"/>
    </source>
</evidence>
<dbReference type="InterPro" id="IPR006139">
    <property type="entry name" value="D-isomer_2_OHA_DH_cat_dom"/>
</dbReference>
<dbReference type="AlphaFoldDB" id="A0A133PT13"/>
<dbReference type="PROSITE" id="PS00065">
    <property type="entry name" value="D_2_HYDROXYACID_DH_1"/>
    <property type="match status" value="1"/>
</dbReference>
<sequence length="319" mass="34885">METNQKTVVMNAGKMNFDGSMDFQSLSPDTTVYDDTRPDEFIGRIQGARAIVTKELPVTADLIEQFPDSLQLIVEAGTGFNNIDIEAAKKRGITVCNIPAYSSERVAHTAIMMMLCLSSTMQVQLKMLANGDRSNFTEHLKVPHCEVNGKTLGVVGAGNIGGQVVKVAQALGMRVLICKRHQGTDTETIKYVSFEELMKQSDYVSLHCPLTAETRHIVNADTLKLMKPTAFLINTSRGALVDEAALIEALQSGTIAGAGLDVQEQEPPAEDNPLYTLDNVIITPHMGWKGYETRQRLLAIIRNDIQGFFSGKPVNVVSD</sequence>
<feature type="domain" description="D-isomer specific 2-hydroxyacid dehydrogenase catalytic" evidence="5">
    <location>
        <begin position="29"/>
        <end position="315"/>
    </location>
</feature>
<dbReference type="eggNOG" id="COG1052">
    <property type="taxonomic scope" value="Bacteria"/>
</dbReference>
<evidence type="ECO:0000259" key="6">
    <source>
        <dbReference type="Pfam" id="PF02826"/>
    </source>
</evidence>
<organism evidence="7 8">
    <name type="scientific">Prevotella corporis</name>
    <dbReference type="NCBI Taxonomy" id="28128"/>
    <lineage>
        <taxon>Bacteria</taxon>
        <taxon>Pseudomonadati</taxon>
        <taxon>Bacteroidota</taxon>
        <taxon>Bacteroidia</taxon>
        <taxon>Bacteroidales</taxon>
        <taxon>Prevotellaceae</taxon>
        <taxon>Prevotella</taxon>
    </lineage>
</organism>
<evidence type="ECO:0000256" key="4">
    <source>
        <dbReference type="RuleBase" id="RU003719"/>
    </source>
</evidence>
<dbReference type="Pfam" id="PF00389">
    <property type="entry name" value="2-Hacid_dh"/>
    <property type="match status" value="1"/>
</dbReference>
<accession>A0A133PT13</accession>
<dbReference type="InterPro" id="IPR006140">
    <property type="entry name" value="D-isomer_DH_NAD-bd"/>
</dbReference>
<dbReference type="InterPro" id="IPR029752">
    <property type="entry name" value="D-isomer_DH_CS1"/>
</dbReference>
<evidence type="ECO:0000259" key="5">
    <source>
        <dbReference type="Pfam" id="PF00389"/>
    </source>
</evidence>
<proteinExistence type="inferred from homology"/>
<dbReference type="Proteomes" id="UP000070533">
    <property type="component" value="Unassembled WGS sequence"/>
</dbReference>
<dbReference type="Gene3D" id="3.40.50.720">
    <property type="entry name" value="NAD(P)-binding Rossmann-like Domain"/>
    <property type="match status" value="2"/>
</dbReference>
<keyword evidence="2 4" id="KW-0560">Oxidoreductase</keyword>
<dbReference type="FunFam" id="3.40.50.720:FF:000203">
    <property type="entry name" value="D-3-phosphoglycerate dehydrogenase (SerA)"/>
    <property type="match status" value="1"/>
</dbReference>
<gene>
    <name evidence="7" type="ORF">HMPREF3226_02850</name>
</gene>
<dbReference type="PANTHER" id="PTHR43761:SF1">
    <property type="entry name" value="D-ISOMER SPECIFIC 2-HYDROXYACID DEHYDROGENASE CATALYTIC DOMAIN-CONTAINING PROTEIN-RELATED"/>
    <property type="match status" value="1"/>
</dbReference>
<dbReference type="OrthoDB" id="9777288at2"/>
<dbReference type="SUPFAM" id="SSF52283">
    <property type="entry name" value="Formate/glycerate dehydrogenase catalytic domain-like"/>
    <property type="match status" value="1"/>
</dbReference>
<dbReference type="STRING" id="28128.HMPREF3226_02850"/>
<comment type="similarity">
    <text evidence="1 4">Belongs to the D-isomer specific 2-hydroxyacid dehydrogenase family.</text>
</comment>
<dbReference type="SUPFAM" id="SSF51735">
    <property type="entry name" value="NAD(P)-binding Rossmann-fold domains"/>
    <property type="match status" value="1"/>
</dbReference>
<name>A0A133PT13_9BACT</name>
<dbReference type="InterPro" id="IPR050418">
    <property type="entry name" value="D-iso_2-hydroxyacid_DH_PdxB"/>
</dbReference>
<evidence type="ECO:0000313" key="8">
    <source>
        <dbReference type="Proteomes" id="UP000070533"/>
    </source>
</evidence>
<reference evidence="8" key="1">
    <citation type="submission" date="2016-01" db="EMBL/GenBank/DDBJ databases">
        <authorList>
            <person name="Mitreva M."/>
            <person name="Pepin K.H."/>
            <person name="Mihindukulasuriya K.A."/>
            <person name="Fulton R."/>
            <person name="Fronick C."/>
            <person name="O'Laughlin M."/>
            <person name="Miner T."/>
            <person name="Herter B."/>
            <person name="Rosa B.A."/>
            <person name="Cordes M."/>
            <person name="Tomlinson C."/>
            <person name="Wollam A."/>
            <person name="Palsikar V.B."/>
            <person name="Mardis E.R."/>
            <person name="Wilson R.K."/>
        </authorList>
    </citation>
    <scope>NUCLEOTIDE SEQUENCE [LARGE SCALE GENOMIC DNA]</scope>
    <source>
        <strain evidence="8">MJR7716</strain>
    </source>
</reference>
<dbReference type="RefSeq" id="WP_060941459.1">
    <property type="nucleotide sequence ID" value="NZ_CAMXYN010000022.1"/>
</dbReference>
<evidence type="ECO:0000256" key="3">
    <source>
        <dbReference type="ARBA" id="ARBA00023027"/>
    </source>
</evidence>
<dbReference type="Pfam" id="PF02826">
    <property type="entry name" value="2-Hacid_dh_C"/>
    <property type="match status" value="1"/>
</dbReference>
<keyword evidence="8" id="KW-1185">Reference proteome</keyword>
<comment type="caution">
    <text evidence="7">The sequence shown here is derived from an EMBL/GenBank/DDBJ whole genome shotgun (WGS) entry which is preliminary data.</text>
</comment>
<dbReference type="InterPro" id="IPR029753">
    <property type="entry name" value="D-isomer_DH_CS"/>
</dbReference>
<feature type="domain" description="D-isomer specific 2-hydroxyacid dehydrogenase NAD-binding" evidence="6">
    <location>
        <begin position="112"/>
        <end position="287"/>
    </location>
</feature>
<dbReference type="PATRIC" id="fig|28128.5.peg.2935"/>
<dbReference type="InterPro" id="IPR036291">
    <property type="entry name" value="NAD(P)-bd_dom_sf"/>
</dbReference>
<keyword evidence="3" id="KW-0520">NAD</keyword>
<dbReference type="EMBL" id="LRQG01000263">
    <property type="protein sequence ID" value="KXA31999.1"/>
    <property type="molecule type" value="Genomic_DNA"/>
</dbReference>